<feature type="domain" description="Prephenate dehydratase" evidence="8">
    <location>
        <begin position="262"/>
        <end position="440"/>
    </location>
</feature>
<comment type="pathway">
    <text evidence="2">Metabolic intermediate biosynthesis; prephenate biosynthesis; prephenate from chorismate: step 1/1.</text>
</comment>
<gene>
    <name evidence="9" type="ORF">Ae201684_003820</name>
</gene>
<accession>A0A6G0XKS1</accession>
<dbReference type="UniPathway" id="UPA00120">
    <property type="reaction ID" value="UER00203"/>
</dbReference>
<evidence type="ECO:0000256" key="3">
    <source>
        <dbReference type="ARBA" id="ARBA00012404"/>
    </source>
</evidence>
<keyword evidence="6" id="KW-0057">Aromatic amino acid biosynthesis</keyword>
<dbReference type="GO" id="GO:0004106">
    <property type="term" value="F:chorismate mutase activity"/>
    <property type="evidence" value="ECO:0007669"/>
    <property type="project" value="UniProtKB-EC"/>
</dbReference>
<evidence type="ECO:0000313" key="9">
    <source>
        <dbReference type="EMBL" id="KAF0740935.1"/>
    </source>
</evidence>
<dbReference type="VEuPathDB" id="FungiDB:AeMF1_011569"/>
<dbReference type="NCBIfam" id="TIGR01802">
    <property type="entry name" value="CM_pl-yst"/>
    <property type="match status" value="1"/>
</dbReference>
<evidence type="ECO:0000256" key="4">
    <source>
        <dbReference type="ARBA" id="ARBA00022490"/>
    </source>
</evidence>
<dbReference type="PROSITE" id="PS51171">
    <property type="entry name" value="PREPHENATE_DEHYDR_3"/>
    <property type="match status" value="1"/>
</dbReference>
<dbReference type="Proteomes" id="UP000481153">
    <property type="component" value="Unassembled WGS sequence"/>
</dbReference>
<evidence type="ECO:0000256" key="1">
    <source>
        <dbReference type="ARBA" id="ARBA00004496"/>
    </source>
</evidence>
<evidence type="ECO:0000256" key="5">
    <source>
        <dbReference type="ARBA" id="ARBA00022605"/>
    </source>
</evidence>
<dbReference type="Gene3D" id="3.40.190.10">
    <property type="entry name" value="Periplasmic binding protein-like II"/>
    <property type="match status" value="2"/>
</dbReference>
<dbReference type="SUPFAM" id="SSF53850">
    <property type="entry name" value="Periplasmic binding protein-like II"/>
    <property type="match status" value="1"/>
</dbReference>
<dbReference type="InterPro" id="IPR002701">
    <property type="entry name" value="CM_II_prokaryot"/>
</dbReference>
<keyword evidence="7" id="KW-0413">Isomerase</keyword>
<dbReference type="PANTHER" id="PTHR21145">
    <property type="entry name" value="CHORISMATE MUTASE"/>
    <property type="match status" value="1"/>
</dbReference>
<dbReference type="GO" id="GO:0046417">
    <property type="term" value="P:chorismate metabolic process"/>
    <property type="evidence" value="ECO:0007669"/>
    <property type="project" value="InterPro"/>
</dbReference>
<dbReference type="GO" id="GO:0005737">
    <property type="term" value="C:cytoplasm"/>
    <property type="evidence" value="ECO:0007669"/>
    <property type="project" value="UniProtKB-SubCell"/>
</dbReference>
<dbReference type="InterPro" id="IPR045865">
    <property type="entry name" value="ACT-like_dom_sf"/>
</dbReference>
<dbReference type="InterPro" id="IPR037039">
    <property type="entry name" value="CM_AroQ_sf_eucaryotic"/>
</dbReference>
<keyword evidence="5" id="KW-0028">Amino-acid biosynthesis</keyword>
<evidence type="ECO:0000259" key="8">
    <source>
        <dbReference type="PROSITE" id="PS51171"/>
    </source>
</evidence>
<dbReference type="AlphaFoldDB" id="A0A6G0XKS1"/>
<dbReference type="EMBL" id="VJMJ01000042">
    <property type="protein sequence ID" value="KAF0740935.1"/>
    <property type="molecule type" value="Genomic_DNA"/>
</dbReference>
<evidence type="ECO:0000256" key="2">
    <source>
        <dbReference type="ARBA" id="ARBA00004817"/>
    </source>
</evidence>
<dbReference type="InterPro" id="IPR001086">
    <property type="entry name" value="Preph_deHydtase"/>
</dbReference>
<organism evidence="9 10">
    <name type="scientific">Aphanomyces euteiches</name>
    <dbReference type="NCBI Taxonomy" id="100861"/>
    <lineage>
        <taxon>Eukaryota</taxon>
        <taxon>Sar</taxon>
        <taxon>Stramenopiles</taxon>
        <taxon>Oomycota</taxon>
        <taxon>Saprolegniomycetes</taxon>
        <taxon>Saprolegniales</taxon>
        <taxon>Verrucalvaceae</taxon>
        <taxon>Aphanomyces</taxon>
    </lineage>
</organism>
<dbReference type="SUPFAM" id="SSF55021">
    <property type="entry name" value="ACT-like"/>
    <property type="match status" value="1"/>
</dbReference>
<dbReference type="Gene3D" id="1.10.590.10">
    <property type="entry name" value="Chorismate mutase, AroQ class superfamily, eukaryotic"/>
    <property type="match status" value="1"/>
</dbReference>
<dbReference type="Gene3D" id="3.30.70.260">
    <property type="match status" value="1"/>
</dbReference>
<dbReference type="SUPFAM" id="SSF48600">
    <property type="entry name" value="Chorismate mutase II"/>
    <property type="match status" value="1"/>
</dbReference>
<dbReference type="CDD" id="cd04905">
    <property type="entry name" value="ACT_CM-PDT"/>
    <property type="match status" value="1"/>
</dbReference>
<evidence type="ECO:0000313" key="10">
    <source>
        <dbReference type="Proteomes" id="UP000481153"/>
    </source>
</evidence>
<dbReference type="EC" id="5.4.99.5" evidence="3"/>
<dbReference type="InterPro" id="IPR008238">
    <property type="entry name" value="Chorismate_mutase_AroQ_euk"/>
</dbReference>
<protein>
    <recommendedName>
        <fullName evidence="3">chorismate mutase</fullName>
        <ecNumber evidence="3">5.4.99.5</ecNumber>
    </recommendedName>
</protein>
<proteinExistence type="predicted"/>
<evidence type="ECO:0000256" key="7">
    <source>
        <dbReference type="ARBA" id="ARBA00023235"/>
    </source>
</evidence>
<dbReference type="GO" id="GO:0009094">
    <property type="term" value="P:L-phenylalanine biosynthetic process"/>
    <property type="evidence" value="ECO:0007669"/>
    <property type="project" value="InterPro"/>
</dbReference>
<dbReference type="PANTHER" id="PTHR21145:SF12">
    <property type="entry name" value="CHORISMATE MUTASE"/>
    <property type="match status" value="1"/>
</dbReference>
<comment type="subcellular location">
    <subcellularLocation>
        <location evidence="1">Cytoplasm</location>
    </subcellularLocation>
</comment>
<dbReference type="PROSITE" id="PS51169">
    <property type="entry name" value="CHORISMATE_MUT_3"/>
    <property type="match status" value="1"/>
</dbReference>
<dbReference type="InterPro" id="IPR036263">
    <property type="entry name" value="Chorismate_II_sf"/>
</dbReference>
<reference evidence="9 10" key="1">
    <citation type="submission" date="2019-07" db="EMBL/GenBank/DDBJ databases">
        <title>Genomics analysis of Aphanomyces spp. identifies a new class of oomycete effector associated with host adaptation.</title>
        <authorList>
            <person name="Gaulin E."/>
        </authorList>
    </citation>
    <scope>NUCLEOTIDE SEQUENCE [LARGE SCALE GENOMIC DNA]</scope>
    <source>
        <strain evidence="9 10">ATCC 201684</strain>
    </source>
</reference>
<dbReference type="Pfam" id="PF01817">
    <property type="entry name" value="CM_2"/>
    <property type="match status" value="1"/>
</dbReference>
<dbReference type="GO" id="GO:0004664">
    <property type="term" value="F:prephenate dehydratase activity"/>
    <property type="evidence" value="ECO:0007669"/>
    <property type="project" value="InterPro"/>
</dbReference>
<dbReference type="Pfam" id="PF00800">
    <property type="entry name" value="PDT"/>
    <property type="match status" value="1"/>
</dbReference>
<name>A0A6G0XKS1_9STRA</name>
<comment type="caution">
    <text evidence="9">The sequence shown here is derived from an EMBL/GenBank/DDBJ whole genome shotgun (WGS) entry which is preliminary data.</text>
</comment>
<sequence length="543" mass="59368">MATKVLLDDFRNDLIRQEETIIFALIERAQFVHNRAIYRKREEASDALLSFKGKYHSFQGSFLDFMLTETERLHALNRRYTSPDEHAFFPAFLPDPILPPLDYPPVLIPNKININDQVMNVYLEKLLPNITVDDDDHTTYGSTANADIAALQALSKRIHFGKFIAEAKFQAETERYTELIRNNDADGIMDALTNLAVEDKVAMRVRLKASTYGQDVEGSASSNTGHCKIDPQVISDLYRDFVMPLTKQVQVAYLLQRLHHPSVSFVGPVGSFAHAAAIAHFGAETQRNMEPVASLSDVFASVVARQTAYGIVAFEDAQTGIAKEAQHLLISSGLQICAETVLERHLLFAGSPSSTGGEIETIYVPVSADTAFGLIIDRVWSSAKVVQVASIDEAARCASHQPKSIALTTSDVAHAVGLVVVEPSVPLSTISRPPPALSVRFIVVGRSSSAATGKDKTCLCLNVKHEVGSLLSALQVFKDHGVNLTALESLQRNAVGGEFGFYVELDGHRNDTNVQAALEALRPTTQEVRFLGSFPVHGPPHVA</sequence>
<keyword evidence="10" id="KW-1185">Reference proteome</keyword>
<evidence type="ECO:0000256" key="6">
    <source>
        <dbReference type="ARBA" id="ARBA00023141"/>
    </source>
</evidence>
<keyword evidence="4" id="KW-0963">Cytoplasm</keyword>